<evidence type="ECO:0000313" key="2">
    <source>
        <dbReference type="EMBL" id="SEM74421.1"/>
    </source>
</evidence>
<accession>A0A1H8AUD5</accession>
<keyword evidence="3" id="KW-1185">Reference proteome</keyword>
<dbReference type="InterPro" id="IPR057929">
    <property type="entry name" value="RamC_N"/>
</dbReference>
<reference evidence="3" key="1">
    <citation type="submission" date="2016-10" db="EMBL/GenBank/DDBJ databases">
        <authorList>
            <person name="Varghese N."/>
            <person name="Submissions S."/>
        </authorList>
    </citation>
    <scope>NUCLEOTIDE SEQUENCE [LARGE SCALE GENOMIC DNA]</scope>
    <source>
        <strain evidence="3">Gh-48</strain>
    </source>
</reference>
<dbReference type="InterPro" id="IPR000719">
    <property type="entry name" value="Prot_kinase_dom"/>
</dbReference>
<gene>
    <name evidence="2" type="ORF">SAMN05192574_101672</name>
</gene>
<keyword evidence="2" id="KW-0808">Transferase</keyword>
<dbReference type="Pfam" id="PF25816">
    <property type="entry name" value="RamC_N"/>
    <property type="match status" value="1"/>
</dbReference>
<evidence type="ECO:0000313" key="3">
    <source>
        <dbReference type="Proteomes" id="UP000198942"/>
    </source>
</evidence>
<dbReference type="PANTHER" id="PTHR44167">
    <property type="entry name" value="OVARIAN-SPECIFIC SERINE/THREONINE-PROTEIN KINASE LOK-RELATED"/>
    <property type="match status" value="1"/>
</dbReference>
<feature type="domain" description="Protein kinase" evidence="1">
    <location>
        <begin position="180"/>
        <end position="441"/>
    </location>
</feature>
<dbReference type="OrthoDB" id="9813021at2"/>
<dbReference type="EMBL" id="FOCL01000001">
    <property type="protein sequence ID" value="SEM74421.1"/>
    <property type="molecule type" value="Genomic_DNA"/>
</dbReference>
<dbReference type="Gene3D" id="1.10.510.10">
    <property type="entry name" value="Transferase(Phosphotransferase) domain 1"/>
    <property type="match status" value="1"/>
</dbReference>
<dbReference type="GO" id="GO:0005524">
    <property type="term" value="F:ATP binding"/>
    <property type="evidence" value="ECO:0007669"/>
    <property type="project" value="InterPro"/>
</dbReference>
<dbReference type="RefSeq" id="WP_091207574.1">
    <property type="nucleotide sequence ID" value="NZ_FOCL01000001.1"/>
</dbReference>
<protein>
    <submittedName>
        <fullName evidence="2">Serine/threonine protein kinase</fullName>
    </submittedName>
</protein>
<keyword evidence="2" id="KW-0723">Serine/threonine-protein kinase</keyword>
<dbReference type="STRING" id="551995.SAMN05192574_101672"/>
<dbReference type="AlphaFoldDB" id="A0A1H8AUD5"/>
<dbReference type="Pfam" id="PF00069">
    <property type="entry name" value="Pkinase"/>
    <property type="match status" value="1"/>
</dbReference>
<dbReference type="InterPro" id="IPR011009">
    <property type="entry name" value="Kinase-like_dom_sf"/>
</dbReference>
<name>A0A1H8AUD5_9SPHI</name>
<organism evidence="2 3">
    <name type="scientific">Mucilaginibacter gossypiicola</name>
    <dbReference type="NCBI Taxonomy" id="551995"/>
    <lineage>
        <taxon>Bacteria</taxon>
        <taxon>Pseudomonadati</taxon>
        <taxon>Bacteroidota</taxon>
        <taxon>Sphingobacteriia</taxon>
        <taxon>Sphingobacteriales</taxon>
        <taxon>Sphingobacteriaceae</taxon>
        <taxon>Mucilaginibacter</taxon>
    </lineage>
</organism>
<evidence type="ECO:0000259" key="1">
    <source>
        <dbReference type="PROSITE" id="PS50011"/>
    </source>
</evidence>
<dbReference type="PANTHER" id="PTHR44167:SF24">
    <property type="entry name" value="SERINE_THREONINE-PROTEIN KINASE CHK2"/>
    <property type="match status" value="1"/>
</dbReference>
<dbReference type="Proteomes" id="UP000198942">
    <property type="component" value="Unassembled WGS sequence"/>
</dbReference>
<dbReference type="PROSITE" id="PS50011">
    <property type="entry name" value="PROTEIN_KINASE_DOM"/>
    <property type="match status" value="1"/>
</dbReference>
<dbReference type="SUPFAM" id="SSF56112">
    <property type="entry name" value="Protein kinase-like (PK-like)"/>
    <property type="match status" value="1"/>
</dbReference>
<sequence length="460" mass="52273">MEKAFTVHLVSYVPILKSAGIKFKEDEKTLLVGKPLADSGYVIHISSRTVDAPTFIQAILQLLKKSKAAYRIIKGQHDQYRLNAGAYGDEEVGKVITIFPNNLNEAIGLVEELKTVTAFHKGPEVIQAQRVGEVIYIQKVVRNDNKELVLSAPDLKKFPFEYKKQYRKKKNRLGLIGKAYLPIQLLRSAAKGNIYKAINLKGLKFDWCLIKQGNPVALDDHFDRDMKDRLEWQKEVHANLKGKVYTPDVIDYFTSNDYHYLVFNYADGDSLGNVIRSFLAGKQWTELNYPTQIKILGYFLQAIELIKSIHEAGFVHRDVTDSNFILLDDGKLCVIDFELSYSLEKGEPNPPFLLGTFGYVAPEQVQHAVPDPKEDIYSLGALLCFVLTGCKTWDFITTNHHQLKSKLVRLTDEKELTELILKCLSYNRTDRPSIQTVHATVLNRISNIKNLNHETISMAV</sequence>
<dbReference type="GO" id="GO:0004674">
    <property type="term" value="F:protein serine/threonine kinase activity"/>
    <property type="evidence" value="ECO:0007669"/>
    <property type="project" value="UniProtKB-KW"/>
</dbReference>
<keyword evidence="2" id="KW-0418">Kinase</keyword>
<proteinExistence type="predicted"/>
<dbReference type="SMART" id="SM00220">
    <property type="entry name" value="S_TKc"/>
    <property type="match status" value="1"/>
</dbReference>